<dbReference type="PANTHER" id="PTHR36842">
    <property type="entry name" value="PROTEIN TOLB HOMOLOG"/>
    <property type="match status" value="1"/>
</dbReference>
<feature type="region of interest" description="Disordered" evidence="2">
    <location>
        <begin position="374"/>
        <end position="400"/>
    </location>
</feature>
<feature type="compositionally biased region" description="Low complexity" evidence="2">
    <location>
        <begin position="639"/>
        <end position="658"/>
    </location>
</feature>
<dbReference type="Pfam" id="PF07676">
    <property type="entry name" value="PD40"/>
    <property type="match status" value="2"/>
</dbReference>
<gene>
    <name evidence="3" type="ORF">HNR71_005764</name>
    <name evidence="4" type="ORF">HPO96_34500</name>
</gene>
<dbReference type="GO" id="GO:0005975">
    <property type="term" value="P:carbohydrate metabolic process"/>
    <property type="evidence" value="ECO:0007669"/>
    <property type="project" value="UniProtKB-ARBA"/>
</dbReference>
<dbReference type="EMBL" id="JABJRC010000012">
    <property type="protein sequence ID" value="NOL45371.1"/>
    <property type="molecule type" value="Genomic_DNA"/>
</dbReference>
<name>A0A7Y4L8L8_9ACTN</name>
<dbReference type="Proteomes" id="UP000534306">
    <property type="component" value="Unassembled WGS sequence"/>
</dbReference>
<dbReference type="PANTHER" id="PTHR36842:SF1">
    <property type="entry name" value="PROTEIN TOLB"/>
    <property type="match status" value="1"/>
</dbReference>
<dbReference type="Gene3D" id="2.60.40.10">
    <property type="entry name" value="Immunoglobulins"/>
    <property type="match status" value="5"/>
</dbReference>
<keyword evidence="5" id="KW-1185">Reference proteome</keyword>
<protein>
    <submittedName>
        <fullName evidence="4">Choice-of-anchor D domain-containing protein</fullName>
    </submittedName>
    <submittedName>
        <fullName evidence="3">Tol biopolymer transport system component</fullName>
    </submittedName>
</protein>
<feature type="region of interest" description="Disordered" evidence="2">
    <location>
        <begin position="1394"/>
        <end position="1417"/>
    </location>
</feature>
<dbReference type="RefSeq" id="WP_171678674.1">
    <property type="nucleotide sequence ID" value="NZ_BAAAGT010000005.1"/>
</dbReference>
<evidence type="ECO:0000256" key="1">
    <source>
        <dbReference type="ARBA" id="ARBA00009820"/>
    </source>
</evidence>
<dbReference type="InterPro" id="IPR011042">
    <property type="entry name" value="6-blade_b-propeller_TolB-like"/>
</dbReference>
<evidence type="ECO:0000313" key="5">
    <source>
        <dbReference type="Proteomes" id="UP000534306"/>
    </source>
</evidence>
<evidence type="ECO:0000313" key="6">
    <source>
        <dbReference type="Proteomes" id="UP000553957"/>
    </source>
</evidence>
<evidence type="ECO:0000313" key="4">
    <source>
        <dbReference type="EMBL" id="NOL45371.1"/>
    </source>
</evidence>
<dbReference type="Proteomes" id="UP000553957">
    <property type="component" value="Unassembled WGS sequence"/>
</dbReference>
<comment type="caution">
    <text evidence="4">The sequence shown here is derived from an EMBL/GenBank/DDBJ whole genome shotgun (WGS) entry which is preliminary data.</text>
</comment>
<organism evidence="4 5">
    <name type="scientific">Kribbella sandramycini</name>
    <dbReference type="NCBI Taxonomy" id="60450"/>
    <lineage>
        <taxon>Bacteria</taxon>
        <taxon>Bacillati</taxon>
        <taxon>Actinomycetota</taxon>
        <taxon>Actinomycetes</taxon>
        <taxon>Propionibacteriales</taxon>
        <taxon>Kribbellaceae</taxon>
        <taxon>Kribbella</taxon>
    </lineage>
</organism>
<reference evidence="4 5" key="1">
    <citation type="submission" date="2020-05" db="EMBL/GenBank/DDBJ databases">
        <title>Genome sequence of Kribbella sandramycini ATCC 39419.</title>
        <authorList>
            <person name="Maclea K.S."/>
            <person name="Fair J.L."/>
        </authorList>
    </citation>
    <scope>NUCLEOTIDE SEQUENCE [LARGE SCALE GENOMIC DNA]</scope>
    <source>
        <strain evidence="4 5">ATCC 39419</strain>
    </source>
</reference>
<dbReference type="NCBIfam" id="NF012200">
    <property type="entry name" value="choice_anch_D"/>
    <property type="match status" value="4"/>
</dbReference>
<comment type="similarity">
    <text evidence="1">Belongs to the TolB family.</text>
</comment>
<feature type="region of interest" description="Disordered" evidence="2">
    <location>
        <begin position="639"/>
        <end position="660"/>
    </location>
</feature>
<dbReference type="SUPFAM" id="SSF82171">
    <property type="entry name" value="DPP6 N-terminal domain-like"/>
    <property type="match status" value="2"/>
</dbReference>
<dbReference type="EMBL" id="JACHKF010000001">
    <property type="protein sequence ID" value="MBB6570127.1"/>
    <property type="molecule type" value="Genomic_DNA"/>
</dbReference>
<feature type="region of interest" description="Disordered" evidence="2">
    <location>
        <begin position="1354"/>
        <end position="1380"/>
    </location>
</feature>
<accession>A0A7Y4L8L8</accession>
<evidence type="ECO:0000313" key="3">
    <source>
        <dbReference type="EMBL" id="MBB6570127.1"/>
    </source>
</evidence>
<dbReference type="InterPro" id="IPR011659">
    <property type="entry name" value="WD40"/>
</dbReference>
<dbReference type="InterPro" id="IPR013783">
    <property type="entry name" value="Ig-like_fold"/>
</dbReference>
<evidence type="ECO:0000256" key="2">
    <source>
        <dbReference type="SAM" id="MobiDB-lite"/>
    </source>
</evidence>
<sequence length="1939" mass="200167">MAGSAAASPNVVSRARGAEEPGCALGHAVLPAEPHVALCRPAAAASLLDGVSRIPRVPTAIITVTAVLTAGLAVLTLGRDASAADGDPPIVHLVSADANQGSAHRSSVSSDGRWAAFESEVGETRSIFLRTLDEQQTIRLPGLEDMSAAMPTMSGDAGLIAFAGGRFGSGWSDPLHEPQLYVVNRRTPDAPVLKPVTGAPNDLPYQRFPSCEISNDGDDTECAPKLSRDGTTLVAPVTQSIDSPDLEVTIDGANTNTSRGTYPVMDFGAFNTSGESTVTVQNVSSQPMVYPDTGPVLEGDSQFTVLSSTCAGTLSPNASCSATVKYTGTDCTVESSGVLRFPAAAAPGQTAVRLAAGGECPRLSAFPPRAAAAANCTGPSQYQGPLPLPEPSNESGPGHPQPWFVLNSITAGQPGIRALQIRNEWSVPLIPTLSSPGCRLKFVLPDGAPDDTCRPGQPIAPQTNCRAYVEYDFAEVEPFAGTFRLGDTVSRIGGHAARDVVAAWRDVSASGNFGPAKIISTTGANGVPMDGRGPTISADGRWVGYSSTSYLGRPAGDPRPFFRSSQIYVHDTDAAGDRTYQPGETTVVSFNGAGALEGSAWEPSISDDGSRIAFGLNRSDNESDQVWVRDLIAKKSIRASSTPTGAASSGGSEAPELSGDGHTVAYISSADDLGVGALAGRRVIGRDLTKDFAGGRGVNELVSARSSGGGSGRADRFVSLTQDGALATFASDDRVDEFNDADDESDVYWSQRRGVAVGAPEPVDFGTVKVGTSSAPVPFTVTNTGTTAVRYDRADIYDDKQFALAGEQCTRTTIHPGQSCTFLLKFTPSAIGLRSSSGSLPQASTSASDGIALSLRGRGASDARVAGETRHVSTNSADHLDPAISDSGRLTAYRTRTATGDSVPTQINVRDQATSEIRTVGRHFKVGPPRISGDGTRIVYNADELGSDVTFVASPAGSRQVTGTASDLRYQRPCYFGHQDRSCRPDISQDGRTIAIPARLDARTDFALGLHLEEFDGQLHNVRTLLDLNGGGTKKLHVTADKAVKFASKPSIDTGSGFWVAATTCDGELAKDATCTVDVQYDACAGPGNGVLRLNGATPEAQGAIALVANNNCVHLRSAPKVKAAADCTPIDPPARAPSPSTATTTGGNIVADADDTLVGTTKYLAVRVPAAERSFQLHLLGGCDFTMVTPAQADPNEARACVNGEMLPAGVGCTAYVGYRPSTVDVASAYLIKGGAGDTTPLRFVGNSYQDVVLTRADTAGDATFAETPEIATKDSGGTVVIGNEPSLSADGRYLAFTGALLSTDPEVPSTTQIYRRDRTAGQLALVSLLADGKVGTDDAREASLSATGDRVAFHTDGVSPPESAKRGAQAAADQVPHPSRIWVRDIPSGKSVLASAAKPGEDSNGWSRSPALSDDGTTVGFASSATDLVAEPGNDEQAVYVRYLEPDFENAGERFTERVSVNEEGAVLEDGASQTPTLSADGAFTAFTSTSDLVAGTEDDGRRDIFVRRRLAQLTVTPTTVDFGAVQVGKSSSAREMVVKNLGNGPVVAGPSASAAPFVAGANRCQRTLHRGQSCTIDARFAPTAGGPAHGTLTLPSKQGYLDGPSAAVGLTGRGTAATPVARFSVVPGTLVFPATEVGKSSSKRPVKLQNTGDVPLTITAALKSPDFAATLEACTTVMPGASCDVPVTFAPRAAGARQGSVVFTPASTDPAVKSPAAVTVGLSGTGTPGAGVASMTVVPQALVFGPQVLSTASAPKSVVVTNTGTVPLTLSAVSAVTDFRPTMTCAALQPGKSCAIAVRFVPQLLGARAGVVQVAATTTGVVAPFPVPVKVSGTTLAPTLVVDPPVTRPGQIVLATGTNFPPGRPVVLGWDTGLGTQQAVADRTGKFTAAVLIFRRDSLGQRVLTGTVPGVPLPVQSKPVLVMPLSYQPPNFVLRW</sequence>
<dbReference type="Gene3D" id="2.120.10.30">
    <property type="entry name" value="TolB, C-terminal domain"/>
    <property type="match status" value="3"/>
</dbReference>
<proteinExistence type="inferred from homology"/>
<reference evidence="3 6" key="2">
    <citation type="submission" date="2020-08" db="EMBL/GenBank/DDBJ databases">
        <title>Sequencing the genomes of 1000 actinobacteria strains.</title>
        <authorList>
            <person name="Klenk H.-P."/>
        </authorList>
    </citation>
    <scope>NUCLEOTIDE SEQUENCE [LARGE SCALE GENOMIC DNA]</scope>
    <source>
        <strain evidence="3 6">DSM 15626</strain>
    </source>
</reference>